<feature type="transmembrane region" description="Helical" evidence="5">
    <location>
        <begin position="57"/>
        <end position="76"/>
    </location>
</feature>
<dbReference type="InterPro" id="IPR013105">
    <property type="entry name" value="TPR_2"/>
</dbReference>
<dbReference type="eggNOG" id="COG2304">
    <property type="taxonomic scope" value="Bacteria"/>
</dbReference>
<dbReference type="Gene3D" id="1.25.40.10">
    <property type="entry name" value="Tetratricopeptide repeat domain"/>
    <property type="match status" value="1"/>
</dbReference>
<protein>
    <submittedName>
        <fullName evidence="7">Tetratricopeptide TPR_2 repeat protein</fullName>
    </submittedName>
</protein>
<proteinExistence type="predicted"/>
<keyword evidence="1" id="KW-0677">Repeat</keyword>
<dbReference type="PANTHER" id="PTHR22550:SF14">
    <property type="entry name" value="VWFA DOMAIN-CONTAINING PROTEIN"/>
    <property type="match status" value="1"/>
</dbReference>
<evidence type="ECO:0000256" key="5">
    <source>
        <dbReference type="SAM" id="Phobius"/>
    </source>
</evidence>
<accession>A8FTR1</accession>
<dbReference type="KEGG" id="sse:Ssed_1623"/>
<dbReference type="InterPro" id="IPR019734">
    <property type="entry name" value="TPR_rpt"/>
</dbReference>
<keyword evidence="5" id="KW-1133">Transmembrane helix</keyword>
<feature type="compositionally biased region" description="Low complexity" evidence="4">
    <location>
        <begin position="504"/>
        <end position="525"/>
    </location>
</feature>
<dbReference type="HOGENOM" id="CLU_024570_3_1_6"/>
<dbReference type="InterPro" id="IPR050768">
    <property type="entry name" value="UPF0353/GerABKA_families"/>
</dbReference>
<dbReference type="PROSITE" id="PS50234">
    <property type="entry name" value="VWFA"/>
    <property type="match status" value="1"/>
</dbReference>
<dbReference type="SUPFAM" id="SSF53300">
    <property type="entry name" value="vWA-like"/>
    <property type="match status" value="1"/>
</dbReference>
<reference evidence="7 8" key="1">
    <citation type="submission" date="2007-08" db="EMBL/GenBank/DDBJ databases">
        <title>Complete sequence of Shewanella sediminis HAW-EB3.</title>
        <authorList>
            <consortium name="US DOE Joint Genome Institute"/>
            <person name="Copeland A."/>
            <person name="Lucas S."/>
            <person name="Lapidus A."/>
            <person name="Barry K."/>
            <person name="Glavina del Rio T."/>
            <person name="Dalin E."/>
            <person name="Tice H."/>
            <person name="Pitluck S."/>
            <person name="Chertkov O."/>
            <person name="Brettin T."/>
            <person name="Bruce D."/>
            <person name="Detter J.C."/>
            <person name="Han C."/>
            <person name="Schmutz J."/>
            <person name="Larimer F."/>
            <person name="Land M."/>
            <person name="Hauser L."/>
            <person name="Kyrpides N."/>
            <person name="Kim E."/>
            <person name="Zhao J.-S."/>
            <person name="Richardson P."/>
        </authorList>
    </citation>
    <scope>NUCLEOTIDE SEQUENCE [LARGE SCALE GENOMIC DNA]</scope>
    <source>
        <strain evidence="7 8">HAW-EB3</strain>
    </source>
</reference>
<keyword evidence="5" id="KW-0472">Membrane</keyword>
<organism evidence="7 8">
    <name type="scientific">Shewanella sediminis (strain HAW-EB3)</name>
    <dbReference type="NCBI Taxonomy" id="425104"/>
    <lineage>
        <taxon>Bacteria</taxon>
        <taxon>Pseudomonadati</taxon>
        <taxon>Pseudomonadota</taxon>
        <taxon>Gammaproteobacteria</taxon>
        <taxon>Alteromonadales</taxon>
        <taxon>Shewanellaceae</taxon>
        <taxon>Shewanella</taxon>
    </lineage>
</organism>
<feature type="region of interest" description="Disordered" evidence="4">
    <location>
        <begin position="444"/>
        <end position="620"/>
    </location>
</feature>
<evidence type="ECO:0000256" key="2">
    <source>
        <dbReference type="ARBA" id="ARBA00022803"/>
    </source>
</evidence>
<dbReference type="PANTHER" id="PTHR22550">
    <property type="entry name" value="SPORE GERMINATION PROTEIN"/>
    <property type="match status" value="1"/>
</dbReference>
<sequence>MLHFLRPEWFLALLPLVIIMWLLWRTEQANSTWNRYISPHLAALLVTKTKNVKRPSLSYLAVSWLIAVFALSGPAFTQQSLPVFEAAQGRVIVMDMSLSMYATDQAPNRLSQAKFKATDLIGELTEGETGLVAYAGDAYTISPLTRDRSTLLNLLPTLSPDIMPSRGSNLVAALEQSKNLLAQGGHIRGDILLLSDGIPPRQLNEAKKVLKGTQYRLGILAFGSEQGSPIRLPDGQLLRDNANQVVVAKTNYLQLNELAQEADGILIPFRTDGQDLEQLLTWLSTTGETKATELDGEVWQDAGPFIALLLLIPVLLSFRHGLVCAALVCIIYQPTPALASSWDDVWQTKNQQGMEAYQAQEYQGASEKFSDPQWQASAHYKAGDYDEALALFEQDESAAGLYNQGNALMQQGKYDEAIKRYERAVKKNPELKDAQENLELAKKLEEQKQESSEQDEDSGQGDPSDKDENSDKEKESKQEKGSDKGDGSEQENKPGQDENSEQGNNANQDEQSDQEQQASDPASQENSNESEMQADPDKKEAEKPEGEETQQSSDSVEQNAESAEKEQSKAAQAQAEMGEEGQEQSTDEATAAQQAQTQDELPPEMERALRALADDPQVLLRNKMQLEYQKRRRQGMSSQEQEQW</sequence>
<evidence type="ECO:0000313" key="8">
    <source>
        <dbReference type="Proteomes" id="UP000002015"/>
    </source>
</evidence>
<dbReference type="InterPro" id="IPR011990">
    <property type="entry name" value="TPR-like_helical_dom_sf"/>
</dbReference>
<dbReference type="Pfam" id="PF07719">
    <property type="entry name" value="TPR_2"/>
    <property type="match status" value="1"/>
</dbReference>
<feature type="compositionally biased region" description="Polar residues" evidence="4">
    <location>
        <begin position="549"/>
        <end position="559"/>
    </location>
</feature>
<feature type="domain" description="VWFA" evidence="6">
    <location>
        <begin position="89"/>
        <end position="283"/>
    </location>
</feature>
<feature type="compositionally biased region" description="Acidic residues" evidence="4">
    <location>
        <begin position="577"/>
        <end position="586"/>
    </location>
</feature>
<evidence type="ECO:0000256" key="1">
    <source>
        <dbReference type="ARBA" id="ARBA00022737"/>
    </source>
</evidence>
<evidence type="ECO:0000313" key="7">
    <source>
        <dbReference type="EMBL" id="ABV36234.1"/>
    </source>
</evidence>
<keyword evidence="8" id="KW-1185">Reference proteome</keyword>
<gene>
    <name evidence="7" type="ordered locus">Ssed_1623</name>
</gene>
<evidence type="ECO:0000259" key="6">
    <source>
        <dbReference type="PROSITE" id="PS50234"/>
    </source>
</evidence>
<feature type="compositionally biased region" description="Basic and acidic residues" evidence="4">
    <location>
        <begin position="463"/>
        <end position="496"/>
    </location>
</feature>
<feature type="compositionally biased region" description="Low complexity" evidence="4">
    <location>
        <begin position="587"/>
        <end position="600"/>
    </location>
</feature>
<dbReference type="AlphaFoldDB" id="A8FTR1"/>
<keyword evidence="2 3" id="KW-0802">TPR repeat</keyword>
<feature type="compositionally biased region" description="Basic and acidic residues" evidence="4">
    <location>
        <begin position="604"/>
        <end position="613"/>
    </location>
</feature>
<dbReference type="Gene3D" id="3.40.50.410">
    <property type="entry name" value="von Willebrand factor, type A domain"/>
    <property type="match status" value="1"/>
</dbReference>
<feature type="repeat" description="TPR" evidence="3">
    <location>
        <begin position="398"/>
        <end position="431"/>
    </location>
</feature>
<dbReference type="Proteomes" id="UP000002015">
    <property type="component" value="Chromosome"/>
</dbReference>
<dbReference type="Pfam" id="PF13519">
    <property type="entry name" value="VWA_2"/>
    <property type="match status" value="1"/>
</dbReference>
<dbReference type="eggNOG" id="COG0457">
    <property type="taxonomic scope" value="Bacteria"/>
</dbReference>
<dbReference type="STRING" id="425104.Ssed_1623"/>
<dbReference type="SMART" id="SM00028">
    <property type="entry name" value="TPR"/>
    <property type="match status" value="1"/>
</dbReference>
<dbReference type="SMART" id="SM00327">
    <property type="entry name" value="VWA"/>
    <property type="match status" value="1"/>
</dbReference>
<dbReference type="InterPro" id="IPR002035">
    <property type="entry name" value="VWF_A"/>
</dbReference>
<feature type="compositionally biased region" description="Basic and acidic residues" evidence="4">
    <location>
        <begin position="535"/>
        <end position="546"/>
    </location>
</feature>
<dbReference type="EMBL" id="CP000821">
    <property type="protein sequence ID" value="ABV36234.1"/>
    <property type="molecule type" value="Genomic_DNA"/>
</dbReference>
<dbReference type="RefSeq" id="WP_012141970.1">
    <property type="nucleotide sequence ID" value="NC_009831.1"/>
</dbReference>
<keyword evidence="5" id="KW-0812">Transmembrane</keyword>
<dbReference type="PROSITE" id="PS50005">
    <property type="entry name" value="TPR"/>
    <property type="match status" value="1"/>
</dbReference>
<evidence type="ECO:0000256" key="3">
    <source>
        <dbReference type="PROSITE-ProRule" id="PRU00339"/>
    </source>
</evidence>
<dbReference type="PROSITE" id="PS50293">
    <property type="entry name" value="TPR_REGION"/>
    <property type="match status" value="1"/>
</dbReference>
<name>A8FTR1_SHESH</name>
<evidence type="ECO:0000256" key="4">
    <source>
        <dbReference type="SAM" id="MobiDB-lite"/>
    </source>
</evidence>
<dbReference type="InterPro" id="IPR036465">
    <property type="entry name" value="vWFA_dom_sf"/>
</dbReference>
<feature type="transmembrane region" description="Helical" evidence="5">
    <location>
        <begin position="6"/>
        <end position="24"/>
    </location>
</feature>
<dbReference type="OrthoDB" id="9807628at2"/>
<dbReference type="SUPFAM" id="SSF48452">
    <property type="entry name" value="TPR-like"/>
    <property type="match status" value="1"/>
</dbReference>